<dbReference type="STRING" id="797473.HMPREF9080_00882"/>
<dbReference type="HOGENOM" id="CLU_1913296_0_0_6"/>
<evidence type="ECO:0000313" key="2">
    <source>
        <dbReference type="Proteomes" id="UP000004750"/>
    </source>
</evidence>
<comment type="caution">
    <text evidence="1">The sequence shown here is derived from an EMBL/GenBank/DDBJ whole genome shotgun (WGS) entry which is preliminary data.</text>
</comment>
<proteinExistence type="predicted"/>
<evidence type="ECO:0000313" key="1">
    <source>
        <dbReference type="EMBL" id="EHM55235.1"/>
    </source>
</evidence>
<accession>G9ZDP8</accession>
<gene>
    <name evidence="1" type="ORF">HMPREF9080_00882</name>
</gene>
<organism evidence="1 2">
    <name type="scientific">Cardiobacterium valvarum F0432</name>
    <dbReference type="NCBI Taxonomy" id="797473"/>
    <lineage>
        <taxon>Bacteria</taxon>
        <taxon>Pseudomonadati</taxon>
        <taxon>Pseudomonadota</taxon>
        <taxon>Gammaproteobacteria</taxon>
        <taxon>Cardiobacteriales</taxon>
        <taxon>Cardiobacteriaceae</taxon>
        <taxon>Cardiobacterium</taxon>
    </lineage>
</organism>
<sequence>MPVEAGFGGAGIAAKEGFHAVFAFTYGIDATGQPDAEDGGGDERDEFAGQVQRGTATAAAATAMVIAPLWATADEPAEKFVKIRRLVVVFFVRFIVVAPRVLRHGEGAGVFSEQAADEDEHEVLFLVVCLGL</sequence>
<dbReference type="EMBL" id="AGCM01000044">
    <property type="protein sequence ID" value="EHM55235.1"/>
    <property type="molecule type" value="Genomic_DNA"/>
</dbReference>
<dbReference type="Proteomes" id="UP000004750">
    <property type="component" value="Unassembled WGS sequence"/>
</dbReference>
<name>G9ZDP8_9GAMM</name>
<dbReference type="AlphaFoldDB" id="G9ZDP8"/>
<protein>
    <submittedName>
        <fullName evidence="1">Uncharacterized protein</fullName>
    </submittedName>
</protein>
<reference evidence="1 2" key="1">
    <citation type="submission" date="2011-08" db="EMBL/GenBank/DDBJ databases">
        <authorList>
            <person name="Weinstock G."/>
            <person name="Sodergren E."/>
            <person name="Clifton S."/>
            <person name="Fulton L."/>
            <person name="Fulton B."/>
            <person name="Courtney L."/>
            <person name="Fronick C."/>
            <person name="Harrison M."/>
            <person name="Strong C."/>
            <person name="Farmer C."/>
            <person name="Delahaunty K."/>
            <person name="Markovic C."/>
            <person name="Hall O."/>
            <person name="Minx P."/>
            <person name="Tomlinson C."/>
            <person name="Mitreva M."/>
            <person name="Hou S."/>
            <person name="Chen J."/>
            <person name="Wollam A."/>
            <person name="Pepin K.H."/>
            <person name="Johnson M."/>
            <person name="Bhonagiri V."/>
            <person name="Zhang X."/>
            <person name="Suruliraj S."/>
            <person name="Warren W."/>
            <person name="Chinwalla A."/>
            <person name="Mardis E.R."/>
            <person name="Wilson R.K."/>
        </authorList>
    </citation>
    <scope>NUCLEOTIDE SEQUENCE [LARGE SCALE GENOMIC DNA]</scope>
    <source>
        <strain evidence="1 2">F0432</strain>
    </source>
</reference>